<keyword evidence="4 5" id="KW-0694">RNA-binding</keyword>
<keyword evidence="8" id="KW-1185">Reference proteome</keyword>
<proteinExistence type="inferred from homology"/>
<dbReference type="GO" id="GO:0003723">
    <property type="term" value="F:RNA binding"/>
    <property type="evidence" value="ECO:0007669"/>
    <property type="project" value="UniProtKB-UniRule"/>
</dbReference>
<dbReference type="EMBL" id="OBML01000012">
    <property type="protein sequence ID" value="SOC22788.1"/>
    <property type="molecule type" value="Genomic_DNA"/>
</dbReference>
<dbReference type="Pfam" id="PF22458">
    <property type="entry name" value="RsmF-B_ferredox"/>
    <property type="match status" value="1"/>
</dbReference>
<reference evidence="7 8" key="1">
    <citation type="submission" date="2017-08" db="EMBL/GenBank/DDBJ databases">
        <authorList>
            <person name="de Groot N.N."/>
        </authorList>
    </citation>
    <scope>NUCLEOTIDE SEQUENCE [LARGE SCALE GENOMIC DNA]</scope>
    <source>
        <strain evidence="7 8">USBA 352</strain>
    </source>
</reference>
<dbReference type="Pfam" id="PF01189">
    <property type="entry name" value="Methyltr_RsmB-F"/>
    <property type="match status" value="1"/>
</dbReference>
<evidence type="ECO:0000313" key="8">
    <source>
        <dbReference type="Proteomes" id="UP000219331"/>
    </source>
</evidence>
<dbReference type="AlphaFoldDB" id="A0A285TPB6"/>
<evidence type="ECO:0000256" key="4">
    <source>
        <dbReference type="ARBA" id="ARBA00022884"/>
    </source>
</evidence>
<dbReference type="Proteomes" id="UP000219331">
    <property type="component" value="Unassembled WGS sequence"/>
</dbReference>
<dbReference type="GO" id="GO:0008173">
    <property type="term" value="F:RNA methyltransferase activity"/>
    <property type="evidence" value="ECO:0007669"/>
    <property type="project" value="InterPro"/>
</dbReference>
<evidence type="ECO:0000259" key="6">
    <source>
        <dbReference type="PROSITE" id="PS51686"/>
    </source>
</evidence>
<dbReference type="GO" id="GO:0001510">
    <property type="term" value="P:RNA methylation"/>
    <property type="evidence" value="ECO:0007669"/>
    <property type="project" value="InterPro"/>
</dbReference>
<comment type="similarity">
    <text evidence="5">Belongs to the class I-like SAM-binding methyltransferase superfamily. RsmB/NOP family.</text>
</comment>
<name>A0A285TPB6_9HYPH</name>
<dbReference type="PRINTS" id="PR02008">
    <property type="entry name" value="RCMTFAMILY"/>
</dbReference>
<dbReference type="InterPro" id="IPR029063">
    <property type="entry name" value="SAM-dependent_MTases_sf"/>
</dbReference>
<dbReference type="CDD" id="cd02440">
    <property type="entry name" value="AdoMet_MTases"/>
    <property type="match status" value="1"/>
</dbReference>
<dbReference type="PROSITE" id="PS51686">
    <property type="entry name" value="SAM_MT_RSMB_NOP"/>
    <property type="match status" value="1"/>
</dbReference>
<comment type="caution">
    <text evidence="5">Lacks conserved residue(s) required for the propagation of feature annotation.</text>
</comment>
<dbReference type="PANTHER" id="PTHR22807">
    <property type="entry name" value="NOP2 YEAST -RELATED NOL1/NOP2/FMU SUN DOMAIN-CONTAINING"/>
    <property type="match status" value="1"/>
</dbReference>
<dbReference type="PANTHER" id="PTHR22807:SF53">
    <property type="entry name" value="RIBOSOMAL RNA SMALL SUBUNIT METHYLTRANSFERASE B-RELATED"/>
    <property type="match status" value="1"/>
</dbReference>
<evidence type="ECO:0000256" key="2">
    <source>
        <dbReference type="ARBA" id="ARBA00022679"/>
    </source>
</evidence>
<keyword evidence="2 5" id="KW-0808">Transferase</keyword>
<dbReference type="SUPFAM" id="SSF53335">
    <property type="entry name" value="S-adenosyl-L-methionine-dependent methyltransferases"/>
    <property type="match status" value="1"/>
</dbReference>
<feature type="binding site" evidence="5">
    <location>
        <position position="307"/>
    </location>
    <ligand>
        <name>S-adenosyl-L-methionine</name>
        <dbReference type="ChEBI" id="CHEBI:59789"/>
    </ligand>
</feature>
<dbReference type="RefSeq" id="WP_097176164.1">
    <property type="nucleotide sequence ID" value="NZ_OBML01000012.1"/>
</dbReference>
<dbReference type="InterPro" id="IPR023267">
    <property type="entry name" value="RCMT"/>
</dbReference>
<keyword evidence="3 5" id="KW-0949">S-adenosyl-L-methionine</keyword>
<dbReference type="InterPro" id="IPR049560">
    <property type="entry name" value="MeTrfase_RsmB-F_NOP2_cat"/>
</dbReference>
<dbReference type="Gene3D" id="3.40.50.150">
    <property type="entry name" value="Vaccinia Virus protein VP39"/>
    <property type="match status" value="1"/>
</dbReference>
<evidence type="ECO:0000256" key="3">
    <source>
        <dbReference type="ARBA" id="ARBA00022691"/>
    </source>
</evidence>
<dbReference type="InterPro" id="IPR001678">
    <property type="entry name" value="MeTrfase_RsmB-F_NOP2_dom"/>
</dbReference>
<protein>
    <submittedName>
        <fullName evidence="7">16S rRNA (Cytosine967-C5)-methyltransferase</fullName>
    </submittedName>
</protein>
<organism evidence="7 8">
    <name type="scientific">Stappia indica</name>
    <dbReference type="NCBI Taxonomy" id="538381"/>
    <lineage>
        <taxon>Bacteria</taxon>
        <taxon>Pseudomonadati</taxon>
        <taxon>Pseudomonadota</taxon>
        <taxon>Alphaproteobacteria</taxon>
        <taxon>Hyphomicrobiales</taxon>
        <taxon>Stappiaceae</taxon>
        <taxon>Stappia</taxon>
    </lineage>
</organism>
<feature type="active site" description="Nucleophile" evidence="5">
    <location>
        <position position="360"/>
    </location>
</feature>
<evidence type="ECO:0000256" key="5">
    <source>
        <dbReference type="PROSITE-ProRule" id="PRU01023"/>
    </source>
</evidence>
<sequence>MKDGGRLAAAIEILGDVEQARRPVQDALRDWGRQHRFAGSGDRLVIANLVFDALRRRLSLAAIMQDESPRALVFATYARIWGFGLEGLSAVLDGDRFAPEPVSEEEAARLVADAPSDMAAHVAADIPEWLWPQFFEAFGDAAVEEGRALAARAPIDLRVNLLKGDRERMLRKLSHLSLHETTISPVGLRIEPPLGKERAPHVQAEEGFRKGWFELQDEASQVAALVAASVEPAQVLDYCAGGGGKTLALAGAMGNRGQIYAHDASKLRLAPIFERLQRAGARNVQVRDPEATSIADLEGRMDLVFVDVPCSGTGVWRRRPDSKWRITPNALAARVREQREVLAAASRHVRPGGHLLYATCSLLPCENGEQVRAFLGEAGEFEAVSLEPRWSGLFGDAAPRPRFEEPGFATLSPARTATDGFFIALLRRREEG</sequence>
<feature type="domain" description="SAM-dependent MTase RsmB/NOP-type" evidence="6">
    <location>
        <begin position="145"/>
        <end position="429"/>
    </location>
</feature>
<evidence type="ECO:0000313" key="7">
    <source>
        <dbReference type="EMBL" id="SOC22788.1"/>
    </source>
</evidence>
<dbReference type="STRING" id="538381.GCA_001696535_00785"/>
<dbReference type="OrthoDB" id="9810297at2"/>
<accession>A0A285TPB6</accession>
<dbReference type="InterPro" id="IPR054728">
    <property type="entry name" value="RsmB-like_ferredoxin"/>
</dbReference>
<gene>
    <name evidence="7" type="ORF">SAMN05421512_112144</name>
</gene>
<keyword evidence="1 5" id="KW-0489">Methyltransferase</keyword>
<feature type="binding site" evidence="5">
    <location>
        <position position="263"/>
    </location>
    <ligand>
        <name>S-adenosyl-L-methionine</name>
        <dbReference type="ChEBI" id="CHEBI:59789"/>
    </ligand>
</feature>
<evidence type="ECO:0000256" key="1">
    <source>
        <dbReference type="ARBA" id="ARBA00022603"/>
    </source>
</evidence>